<gene>
    <name evidence="2" type="ORF">FGK64_16980</name>
</gene>
<keyword evidence="3" id="KW-1185">Reference proteome</keyword>
<feature type="domain" description="Hedgehog/Intein (Hint)" evidence="1">
    <location>
        <begin position="152"/>
        <end position="286"/>
    </location>
</feature>
<evidence type="ECO:0000313" key="2">
    <source>
        <dbReference type="EMBL" id="TMV10477.1"/>
    </source>
</evidence>
<evidence type="ECO:0000259" key="1">
    <source>
        <dbReference type="Pfam" id="PF13403"/>
    </source>
</evidence>
<dbReference type="EMBL" id="VCPC01000004">
    <property type="protein sequence ID" value="TMV10477.1"/>
    <property type="molecule type" value="Genomic_DNA"/>
</dbReference>
<organism evidence="2 3">
    <name type="scientific">Arenibacterium halophilum</name>
    <dbReference type="NCBI Taxonomy" id="2583821"/>
    <lineage>
        <taxon>Bacteria</taxon>
        <taxon>Pseudomonadati</taxon>
        <taxon>Pseudomonadota</taxon>
        <taxon>Alphaproteobacteria</taxon>
        <taxon>Rhodobacterales</taxon>
        <taxon>Paracoccaceae</taxon>
        <taxon>Arenibacterium</taxon>
    </lineage>
</organism>
<proteinExistence type="predicted"/>
<sequence>MTLYSLPIYDIGYATTNNPTGFNSNSGYHFVNGSDTIMIGSGAVANTIKISDLTDNFFDDDAGTNQTLSGQQTINGTLYPHGTIIESEYVMEVQDSFGTSYGIQFISLNNDAFTIHAFAIYGPMPPLDTPLTVVNHYDNVSGYLQYPAAAPPCFGPGTRIDTVDGPVPVERLRAGDLLALLGGGYAPLRLCLSSPRWTAGPDRASPVRVAAGALGKGVPRAELILSPQHRVWVGELGGLVPVKALTALPGVYDAHDIAWINYHHLVLDHHALLLANGLPCESLWPGEMALAALPERSVRRIHAIMGPHPRPAGRFLTVAEARRGFARVGLTPSRSG</sequence>
<dbReference type="Pfam" id="PF13403">
    <property type="entry name" value="Hint_2"/>
    <property type="match status" value="1"/>
</dbReference>
<evidence type="ECO:0000313" key="3">
    <source>
        <dbReference type="Proteomes" id="UP001191082"/>
    </source>
</evidence>
<protein>
    <recommendedName>
        <fullName evidence="1">Hedgehog/Intein (Hint) domain-containing protein</fullName>
    </recommendedName>
</protein>
<comment type="caution">
    <text evidence="2">The sequence shown here is derived from an EMBL/GenBank/DDBJ whole genome shotgun (WGS) entry which is preliminary data.</text>
</comment>
<name>A0ABY2X5P9_9RHOB</name>
<reference evidence="2 3" key="1">
    <citation type="submission" date="2019-05" db="EMBL/GenBank/DDBJ databases">
        <title>Marivita sp. nov. isolated from sea sediment.</title>
        <authorList>
            <person name="Kim W."/>
        </authorList>
    </citation>
    <scope>NUCLEOTIDE SEQUENCE [LARGE SCALE GENOMIC DNA]</scope>
    <source>
        <strain evidence="2 3">CAU 1492</strain>
    </source>
</reference>
<dbReference type="SUPFAM" id="SSF51294">
    <property type="entry name" value="Hedgehog/intein (Hint) domain"/>
    <property type="match status" value="1"/>
</dbReference>
<dbReference type="RefSeq" id="WP_138865053.1">
    <property type="nucleotide sequence ID" value="NZ_VCPC01000004.1"/>
</dbReference>
<accession>A0ABY2X5P9</accession>
<dbReference type="InterPro" id="IPR028992">
    <property type="entry name" value="Hedgehog/Intein_dom"/>
</dbReference>
<dbReference type="Proteomes" id="UP001191082">
    <property type="component" value="Unassembled WGS sequence"/>
</dbReference>
<dbReference type="InterPro" id="IPR036844">
    <property type="entry name" value="Hint_dom_sf"/>
</dbReference>